<evidence type="ECO:0000313" key="1">
    <source>
        <dbReference type="EMBL" id="AAS54801.2"/>
    </source>
</evidence>
<organism evidence="1 2">
    <name type="scientific">Eremothecium gossypii (strain ATCC 10895 / CBS 109.51 / FGSC 9923 / NRRL Y-1056)</name>
    <name type="common">Yeast</name>
    <name type="synonym">Ashbya gossypii</name>
    <dbReference type="NCBI Taxonomy" id="284811"/>
    <lineage>
        <taxon>Eukaryota</taxon>
        <taxon>Fungi</taxon>
        <taxon>Dikarya</taxon>
        <taxon>Ascomycota</taxon>
        <taxon>Saccharomycotina</taxon>
        <taxon>Saccharomycetes</taxon>
        <taxon>Saccharomycetales</taxon>
        <taxon>Saccharomycetaceae</taxon>
        <taxon>Eremothecium</taxon>
    </lineage>
</organism>
<keyword evidence="2" id="KW-1185">Reference proteome</keyword>
<dbReference type="OrthoDB" id="10052321at2759"/>
<dbReference type="RefSeq" id="NP_986977.2">
    <property type="nucleotide sequence ID" value="NM_212039.2"/>
</dbReference>
<dbReference type="eggNOG" id="ENOG502QVMS">
    <property type="taxonomic scope" value="Eukaryota"/>
</dbReference>
<dbReference type="GeneID" id="4623280"/>
<dbReference type="EMBL" id="AE016820">
    <property type="protein sequence ID" value="AAS54801.2"/>
    <property type="molecule type" value="Genomic_DNA"/>
</dbReference>
<dbReference type="InParanoid" id="Q74Z92"/>
<reference evidence="2" key="2">
    <citation type="journal article" date="2013" name="G3 (Bethesda)">
        <title>Genomes of Ashbya fungi isolated from insects reveal four mating-type loci, numerous translocations, lack of transposons, and distinct gene duplications.</title>
        <authorList>
            <person name="Dietrich F.S."/>
            <person name="Voegeli S."/>
            <person name="Kuo S."/>
            <person name="Philippsen P."/>
        </authorList>
    </citation>
    <scope>GENOME REANNOTATION</scope>
    <source>
        <strain evidence="2">ATCC 10895 / CBS 109.51 / FGSC 9923 / NRRL Y-1056</strain>
    </source>
</reference>
<name>Q74Z92_EREGS</name>
<dbReference type="Pfam" id="PF12298">
    <property type="entry name" value="Bot1p"/>
    <property type="match status" value="1"/>
</dbReference>
<dbReference type="STRING" id="284811.Q74Z92"/>
<protein>
    <submittedName>
        <fullName evidence="1">AGR311Cp</fullName>
    </submittedName>
</protein>
<dbReference type="InterPro" id="IPR021036">
    <property type="entry name" value="Ribosomal_mS45"/>
</dbReference>
<dbReference type="KEGG" id="ago:AGOS_AGR311C"/>
<proteinExistence type="predicted"/>
<dbReference type="HOGENOM" id="CLU_842157_0_0_1"/>
<dbReference type="PANTHER" id="PTHR28158:SF1">
    <property type="entry name" value="SMALL RIBOSOMAL SUBUNIT PROTEIN MS45"/>
    <property type="match status" value="1"/>
</dbReference>
<dbReference type="FunCoup" id="Q74Z92">
    <property type="interactions" value="152"/>
</dbReference>
<evidence type="ECO:0000313" key="2">
    <source>
        <dbReference type="Proteomes" id="UP000000591"/>
    </source>
</evidence>
<dbReference type="GO" id="GO:0032543">
    <property type="term" value="P:mitochondrial translation"/>
    <property type="evidence" value="ECO:0000318"/>
    <property type="project" value="GO_Central"/>
</dbReference>
<dbReference type="GO" id="GO:0003735">
    <property type="term" value="F:structural constituent of ribosome"/>
    <property type="evidence" value="ECO:0000318"/>
    <property type="project" value="GO_Central"/>
</dbReference>
<accession>Q74Z92</accession>
<dbReference type="Proteomes" id="UP000000591">
    <property type="component" value="Chromosome VII"/>
</dbReference>
<gene>
    <name evidence="1" type="ORF">AGOS_AGR311C</name>
</gene>
<dbReference type="PANTHER" id="PTHR28158">
    <property type="entry name" value="37S RIBOSOMAL PROTEIN S35, MITOCHONDRIAL"/>
    <property type="match status" value="1"/>
</dbReference>
<dbReference type="GO" id="GO:0005763">
    <property type="term" value="C:mitochondrial small ribosomal subunit"/>
    <property type="evidence" value="ECO:0000318"/>
    <property type="project" value="GO_Central"/>
</dbReference>
<reference evidence="1 2" key="1">
    <citation type="journal article" date="2004" name="Science">
        <title>The Ashbya gossypii genome as a tool for mapping the ancient Saccharomyces cerevisiae genome.</title>
        <authorList>
            <person name="Dietrich F.S."/>
            <person name="Voegeli S."/>
            <person name="Brachat S."/>
            <person name="Lerch A."/>
            <person name="Gates K."/>
            <person name="Steiner S."/>
            <person name="Mohr C."/>
            <person name="Pohlmann R."/>
            <person name="Luedi P."/>
            <person name="Choi S."/>
            <person name="Wing R.A."/>
            <person name="Flavier A."/>
            <person name="Gaffney T.D."/>
            <person name="Philippsen P."/>
        </authorList>
    </citation>
    <scope>NUCLEOTIDE SEQUENCE [LARGE SCALE GENOMIC DNA]</scope>
    <source>
        <strain evidence="2">ATCC 10895 / CBS 109.51 / FGSC 9923 / NRRL Y-1056</strain>
    </source>
</reference>
<dbReference type="OMA" id="KYAMRQF"/>
<sequence>MLLGAGTSLCLEAAHVRGARQALVSQRRHASRRKIAYPQYGFQLLPQDKKIKHDSNLKFSMRQFLGPRNFKGEYLYNRYFAVPDDHVPKYITPETERGQALVDPVTGRKVIMRGDVLERTQQTPQQGRRERLQPFPQNRYCVTNLVLDEQTKNTIYEKVQIEKKSIQEVSRMLNLKIPRIEAVVRLMEAEKKLEKQNRIKRDTRVMADTLFRMFPIFKPHHRENLSEIPVPSKALSSRILTISESEPFGPIDAAKLLELEPAADTLARIAEQGADATSADARQHTERVVYGERRDGERAKFRFVKKRVGEVGFRYGSANRDTKKDRRIGYDRLGRMIYL</sequence>
<dbReference type="AlphaFoldDB" id="Q74Z92"/>